<comment type="similarity">
    <text evidence="1 8">Belongs to the N(4)/N(6)-methyltransferase family.</text>
</comment>
<dbReference type="PANTHER" id="PTHR13370">
    <property type="entry name" value="RNA METHYLASE-RELATED"/>
    <property type="match status" value="1"/>
</dbReference>
<dbReference type="PANTHER" id="PTHR13370:SF3">
    <property type="entry name" value="TRNA (GUANINE(10)-N2)-METHYLTRANSFERASE HOMOLOG"/>
    <property type="match status" value="1"/>
</dbReference>
<evidence type="ECO:0000256" key="8">
    <source>
        <dbReference type="RuleBase" id="RU362026"/>
    </source>
</evidence>
<name>A0A917I5C9_9HYPH</name>
<dbReference type="Proteomes" id="UP000603912">
    <property type="component" value="Unassembled WGS sequence"/>
</dbReference>
<dbReference type="InterPro" id="IPR001091">
    <property type="entry name" value="RM_Methyltransferase"/>
</dbReference>
<keyword evidence="2 11" id="KW-0489">Methyltransferase</keyword>
<dbReference type="InterPro" id="IPR002941">
    <property type="entry name" value="DNA_methylase_N4/N6"/>
</dbReference>
<comment type="catalytic activity">
    <reaction evidence="7">
        <text>a 2'-deoxyadenosine in DNA + S-adenosyl-L-methionine = an N(6)-methyl-2'-deoxyadenosine in DNA + S-adenosyl-L-homocysteine + H(+)</text>
        <dbReference type="Rhea" id="RHEA:15197"/>
        <dbReference type="Rhea" id="RHEA-COMP:12418"/>
        <dbReference type="Rhea" id="RHEA-COMP:12419"/>
        <dbReference type="ChEBI" id="CHEBI:15378"/>
        <dbReference type="ChEBI" id="CHEBI:57856"/>
        <dbReference type="ChEBI" id="CHEBI:59789"/>
        <dbReference type="ChEBI" id="CHEBI:90615"/>
        <dbReference type="ChEBI" id="CHEBI:90616"/>
        <dbReference type="EC" id="2.1.1.72"/>
    </reaction>
</comment>
<evidence type="ECO:0000259" key="10">
    <source>
        <dbReference type="Pfam" id="PF18755"/>
    </source>
</evidence>
<accession>A0A917I5C9</accession>
<dbReference type="GO" id="GO:0008170">
    <property type="term" value="F:N-methyltransferase activity"/>
    <property type="evidence" value="ECO:0007669"/>
    <property type="project" value="InterPro"/>
</dbReference>
<feature type="domain" description="RAMA" evidence="10">
    <location>
        <begin position="255"/>
        <end position="347"/>
    </location>
</feature>
<evidence type="ECO:0000259" key="9">
    <source>
        <dbReference type="Pfam" id="PF01555"/>
    </source>
</evidence>
<gene>
    <name evidence="11" type="primary">ccrM</name>
    <name evidence="11" type="ORF">GCM10007036_09720</name>
</gene>
<evidence type="ECO:0000256" key="3">
    <source>
        <dbReference type="ARBA" id="ARBA00022679"/>
    </source>
</evidence>
<keyword evidence="3" id="KW-0808">Transferase</keyword>
<dbReference type="PROSITE" id="PS00092">
    <property type="entry name" value="N6_MTASE"/>
    <property type="match status" value="1"/>
</dbReference>
<evidence type="ECO:0000313" key="12">
    <source>
        <dbReference type="Proteomes" id="UP000603912"/>
    </source>
</evidence>
<dbReference type="InterPro" id="IPR002052">
    <property type="entry name" value="DNA_methylase_N6_adenine_CS"/>
</dbReference>
<evidence type="ECO:0000256" key="5">
    <source>
        <dbReference type="ARBA" id="ARBA00022705"/>
    </source>
</evidence>
<dbReference type="GO" id="GO:0009007">
    <property type="term" value="F:site-specific DNA-methyltransferase (adenine-specific) activity"/>
    <property type="evidence" value="ECO:0007669"/>
    <property type="project" value="UniProtKB-EC"/>
</dbReference>
<keyword evidence="12" id="KW-1185">Reference proteome</keyword>
<dbReference type="EMBL" id="BMES01000001">
    <property type="protein sequence ID" value="GGH12127.1"/>
    <property type="molecule type" value="Genomic_DNA"/>
</dbReference>
<dbReference type="Pfam" id="PF18755">
    <property type="entry name" value="RAMA"/>
    <property type="match status" value="1"/>
</dbReference>
<evidence type="ECO:0000256" key="6">
    <source>
        <dbReference type="ARBA" id="ARBA00023125"/>
    </source>
</evidence>
<dbReference type="EC" id="2.1.1.-" evidence="8"/>
<dbReference type="FunFam" id="3.40.50.150:FF:000276">
    <property type="entry name" value="Methyltransferase"/>
    <property type="match status" value="1"/>
</dbReference>
<dbReference type="PRINTS" id="PR00508">
    <property type="entry name" value="S21N4MTFRASE"/>
</dbReference>
<evidence type="ECO:0000256" key="1">
    <source>
        <dbReference type="ARBA" id="ARBA00006594"/>
    </source>
</evidence>
<evidence type="ECO:0000256" key="2">
    <source>
        <dbReference type="ARBA" id="ARBA00022603"/>
    </source>
</evidence>
<organism evidence="11 12">
    <name type="scientific">Alsobacter metallidurans</name>
    <dbReference type="NCBI Taxonomy" id="340221"/>
    <lineage>
        <taxon>Bacteria</taxon>
        <taxon>Pseudomonadati</taxon>
        <taxon>Pseudomonadota</taxon>
        <taxon>Alphaproteobacteria</taxon>
        <taxon>Hyphomicrobiales</taxon>
        <taxon>Alsobacteraceae</taxon>
        <taxon>Alsobacter</taxon>
    </lineage>
</organism>
<evidence type="ECO:0000313" key="11">
    <source>
        <dbReference type="EMBL" id="GGH12127.1"/>
    </source>
</evidence>
<dbReference type="GO" id="GO:0006260">
    <property type="term" value="P:DNA replication"/>
    <property type="evidence" value="ECO:0007669"/>
    <property type="project" value="UniProtKB-KW"/>
</dbReference>
<dbReference type="GO" id="GO:0032259">
    <property type="term" value="P:methylation"/>
    <property type="evidence" value="ECO:0007669"/>
    <property type="project" value="UniProtKB-KW"/>
</dbReference>
<dbReference type="GO" id="GO:0003677">
    <property type="term" value="F:DNA binding"/>
    <property type="evidence" value="ECO:0007669"/>
    <property type="project" value="UniProtKB-KW"/>
</dbReference>
<keyword evidence="6" id="KW-0238">DNA-binding</keyword>
<feature type="domain" description="DNA methylase N-4/N-6" evidence="9">
    <location>
        <begin position="17"/>
        <end position="238"/>
    </location>
</feature>
<keyword evidence="4" id="KW-0949">S-adenosyl-L-methionine</keyword>
<dbReference type="AlphaFoldDB" id="A0A917I5C9"/>
<reference evidence="11" key="2">
    <citation type="submission" date="2020-09" db="EMBL/GenBank/DDBJ databases">
        <authorList>
            <person name="Sun Q."/>
            <person name="Zhou Y."/>
        </authorList>
    </citation>
    <scope>NUCLEOTIDE SEQUENCE</scope>
    <source>
        <strain evidence="11">CGMCC 1.12214</strain>
    </source>
</reference>
<keyword evidence="5" id="KW-0235">DNA replication</keyword>
<evidence type="ECO:0000256" key="4">
    <source>
        <dbReference type="ARBA" id="ARBA00022691"/>
    </source>
</evidence>
<comment type="caution">
    <text evidence="11">The sequence shown here is derived from an EMBL/GenBank/DDBJ whole genome shotgun (WGS) entry which is preliminary data.</text>
</comment>
<dbReference type="GO" id="GO:0005737">
    <property type="term" value="C:cytoplasm"/>
    <property type="evidence" value="ECO:0007669"/>
    <property type="project" value="TreeGrafter"/>
</dbReference>
<proteinExistence type="inferred from homology"/>
<dbReference type="InterPro" id="IPR040843">
    <property type="entry name" value="RAMA"/>
</dbReference>
<dbReference type="InterPro" id="IPR029063">
    <property type="entry name" value="SAM-dependent_MTases_sf"/>
</dbReference>
<protein>
    <recommendedName>
        <fullName evidence="8">Methyltransferase</fullName>
        <ecNumber evidence="8">2.1.1.-</ecNumber>
    </recommendedName>
</protein>
<sequence>MVGDCVAELAKLPDASVDLVFADPPYNLQLEGALTRPDQSLVDAVDDDWDKFASFEAYDHFTRAWLLSCRRVMKPNATLWVIGSYHNIFRVGAILQDLGFWILNDVVWRKANPMPNFRGRRFTNAHETMIWATKGPDAKGYTFHYDALKAGNEDLQVRSDWYLPLCTGGERLKDGDGKKLHPTQKPEALLARIMMSSSNPGDVVLDPFFGSGTTGAVARRFGRSFIGVERERAYADAALARIAAVEPLPADALLAPPEKRSEPRIPFMSVVEAGLLAPGAVLCDERRRFEAVVRADGSLAMGKLIGSIHKMGALAQGLPACNGWTFWHTASKAGLEPIDALRKTLRATMPAA</sequence>
<dbReference type="SUPFAM" id="SSF53335">
    <property type="entry name" value="S-adenosyl-L-methionine-dependent methyltransferases"/>
    <property type="match status" value="1"/>
</dbReference>
<dbReference type="Pfam" id="PF01555">
    <property type="entry name" value="N6_N4_Mtase"/>
    <property type="match status" value="1"/>
</dbReference>
<evidence type="ECO:0000256" key="7">
    <source>
        <dbReference type="ARBA" id="ARBA00047942"/>
    </source>
</evidence>
<reference evidence="11" key="1">
    <citation type="journal article" date="2014" name="Int. J. Syst. Evol. Microbiol.">
        <title>Complete genome sequence of Corynebacterium casei LMG S-19264T (=DSM 44701T), isolated from a smear-ripened cheese.</title>
        <authorList>
            <consortium name="US DOE Joint Genome Institute (JGI-PGF)"/>
            <person name="Walter F."/>
            <person name="Albersmeier A."/>
            <person name="Kalinowski J."/>
            <person name="Ruckert C."/>
        </authorList>
    </citation>
    <scope>NUCLEOTIDE SEQUENCE</scope>
    <source>
        <strain evidence="11">CGMCC 1.12214</strain>
    </source>
</reference>
<dbReference type="Gene3D" id="3.40.50.150">
    <property type="entry name" value="Vaccinia Virus protein VP39"/>
    <property type="match status" value="1"/>
</dbReference>